<dbReference type="PROSITE" id="PS50404">
    <property type="entry name" value="GST_NTER"/>
    <property type="match status" value="1"/>
</dbReference>
<dbReference type="RefSeq" id="WP_132311326.1">
    <property type="nucleotide sequence ID" value="NZ_SMAR01000014.1"/>
</dbReference>
<dbReference type="SUPFAM" id="SSF47616">
    <property type="entry name" value="GST C-terminal domain-like"/>
    <property type="match status" value="1"/>
</dbReference>
<dbReference type="Gene3D" id="1.20.1050.10">
    <property type="match status" value="1"/>
</dbReference>
<dbReference type="PANTHER" id="PTHR44051">
    <property type="entry name" value="GLUTATHIONE S-TRANSFERASE-RELATED"/>
    <property type="match status" value="1"/>
</dbReference>
<dbReference type="EMBL" id="SMAR01000014">
    <property type="protein sequence ID" value="TCT39053.1"/>
    <property type="molecule type" value="Genomic_DNA"/>
</dbReference>
<evidence type="ECO:0000313" key="6">
    <source>
        <dbReference type="Proteomes" id="UP000295097"/>
    </source>
</evidence>
<dbReference type="Pfam" id="PF02798">
    <property type="entry name" value="GST_N"/>
    <property type="match status" value="1"/>
</dbReference>
<dbReference type="EC" id="2.5.1.18" evidence="1"/>
<dbReference type="InterPro" id="IPR004045">
    <property type="entry name" value="Glutathione_S-Trfase_N"/>
</dbReference>
<dbReference type="PANTHER" id="PTHR44051:SF9">
    <property type="entry name" value="GLUTATHIONE S-TRANSFERASE 1"/>
    <property type="match status" value="1"/>
</dbReference>
<accession>A0A4R3NTY0</accession>
<comment type="catalytic activity">
    <reaction evidence="3">
        <text>RX + glutathione = an S-substituted glutathione + a halide anion + H(+)</text>
        <dbReference type="Rhea" id="RHEA:16437"/>
        <dbReference type="ChEBI" id="CHEBI:15378"/>
        <dbReference type="ChEBI" id="CHEBI:16042"/>
        <dbReference type="ChEBI" id="CHEBI:17792"/>
        <dbReference type="ChEBI" id="CHEBI:57925"/>
        <dbReference type="ChEBI" id="CHEBI:90779"/>
        <dbReference type="EC" id="2.5.1.18"/>
    </reaction>
</comment>
<dbReference type="InterPro" id="IPR040079">
    <property type="entry name" value="Glutathione_S-Trfase"/>
</dbReference>
<dbReference type="CDD" id="cd03046">
    <property type="entry name" value="GST_N_GTT1_like"/>
    <property type="match status" value="1"/>
</dbReference>
<dbReference type="OrthoDB" id="9810080at2"/>
<protein>
    <recommendedName>
        <fullName evidence="1">glutathione transferase</fullName>
        <ecNumber evidence="1">2.5.1.18</ecNumber>
    </recommendedName>
</protein>
<dbReference type="GO" id="GO:0005737">
    <property type="term" value="C:cytoplasm"/>
    <property type="evidence" value="ECO:0007669"/>
    <property type="project" value="UniProtKB-ARBA"/>
</dbReference>
<dbReference type="GO" id="GO:0004601">
    <property type="term" value="F:peroxidase activity"/>
    <property type="evidence" value="ECO:0007669"/>
    <property type="project" value="UniProtKB-ARBA"/>
</dbReference>
<evidence type="ECO:0000256" key="2">
    <source>
        <dbReference type="ARBA" id="ARBA00022679"/>
    </source>
</evidence>
<dbReference type="InterPro" id="IPR036282">
    <property type="entry name" value="Glutathione-S-Trfase_C_sf"/>
</dbReference>
<dbReference type="Proteomes" id="UP000295097">
    <property type="component" value="Unassembled WGS sequence"/>
</dbReference>
<feature type="domain" description="GST N-terminal" evidence="4">
    <location>
        <begin position="1"/>
        <end position="80"/>
    </location>
</feature>
<evidence type="ECO:0000256" key="3">
    <source>
        <dbReference type="ARBA" id="ARBA00047960"/>
    </source>
</evidence>
<dbReference type="InterPro" id="IPR036249">
    <property type="entry name" value="Thioredoxin-like_sf"/>
</dbReference>
<dbReference type="Gene3D" id="3.40.30.10">
    <property type="entry name" value="Glutaredoxin"/>
    <property type="match status" value="1"/>
</dbReference>
<proteinExistence type="predicted"/>
<reference evidence="5 6" key="1">
    <citation type="submission" date="2019-03" db="EMBL/GenBank/DDBJ databases">
        <title>Freshwater and sediment microbial communities from various areas in North America, analyzing microbe dynamics in response to fracking.</title>
        <authorList>
            <person name="Lamendella R."/>
        </authorList>
    </citation>
    <scope>NUCLEOTIDE SEQUENCE [LARGE SCALE GENOMIC DNA]</scope>
    <source>
        <strain evidence="5 6">175.2</strain>
    </source>
</reference>
<dbReference type="AlphaFoldDB" id="A0A4R3NTY0"/>
<dbReference type="SFLD" id="SFLDS00019">
    <property type="entry name" value="Glutathione_Transferase_(cytos"/>
    <property type="match status" value="1"/>
</dbReference>
<sequence>MLLVHYLEDSRAHRILWLLEELGVDYEVKTYKRGQDMSAPQSLKDVHPLGKSPVIEDDGKVIAESAVIIDYLIDRYGTESNLRPQAGTDEALRYRYWMHYSEGSAMPLLVVKLVFHKVPQQAPALVRPLLNPVFKTLRQKLTDPQLKNHGEFWETELNRDGWFAGPEFTAADIVMSFPVETGLERIPFDTRPRALYRYLEAIHARPAYKRALQRGGAYRYGGNPMS</sequence>
<gene>
    <name evidence="5" type="ORF">EDC90_101418</name>
</gene>
<dbReference type="SFLD" id="SFLDG01150">
    <property type="entry name" value="Main.1:_Beta-like"/>
    <property type="match status" value="1"/>
</dbReference>
<organism evidence="5 6">
    <name type="scientific">Martelella mediterranea</name>
    <dbReference type="NCBI Taxonomy" id="293089"/>
    <lineage>
        <taxon>Bacteria</taxon>
        <taxon>Pseudomonadati</taxon>
        <taxon>Pseudomonadota</taxon>
        <taxon>Alphaproteobacteria</taxon>
        <taxon>Hyphomicrobiales</taxon>
        <taxon>Aurantimonadaceae</taxon>
        <taxon>Martelella</taxon>
    </lineage>
</organism>
<dbReference type="GO" id="GO:0004364">
    <property type="term" value="F:glutathione transferase activity"/>
    <property type="evidence" value="ECO:0007669"/>
    <property type="project" value="UniProtKB-EC"/>
</dbReference>
<name>A0A4R3NTY0_9HYPH</name>
<comment type="caution">
    <text evidence="5">The sequence shown here is derived from an EMBL/GenBank/DDBJ whole genome shotgun (WGS) entry which is preliminary data.</text>
</comment>
<dbReference type="CDD" id="cd03189">
    <property type="entry name" value="GST_C_GTT1_like"/>
    <property type="match status" value="1"/>
</dbReference>
<dbReference type="FunFam" id="3.40.30.10:FF:000156">
    <property type="entry name" value="Glutathione S-transferase 1"/>
    <property type="match status" value="1"/>
</dbReference>
<evidence type="ECO:0000313" key="5">
    <source>
        <dbReference type="EMBL" id="TCT39053.1"/>
    </source>
</evidence>
<dbReference type="SFLD" id="SFLDG00358">
    <property type="entry name" value="Main_(cytGST)"/>
    <property type="match status" value="1"/>
</dbReference>
<dbReference type="SUPFAM" id="SSF52833">
    <property type="entry name" value="Thioredoxin-like"/>
    <property type="match status" value="1"/>
</dbReference>
<evidence type="ECO:0000256" key="1">
    <source>
        <dbReference type="ARBA" id="ARBA00012452"/>
    </source>
</evidence>
<keyword evidence="2 5" id="KW-0808">Transferase</keyword>
<keyword evidence="6" id="KW-1185">Reference proteome</keyword>
<evidence type="ECO:0000259" key="4">
    <source>
        <dbReference type="PROSITE" id="PS50404"/>
    </source>
</evidence>